<feature type="binding site" evidence="1">
    <location>
        <position position="136"/>
    </location>
    <ligand>
        <name>ATP</name>
        <dbReference type="ChEBI" id="CHEBI:30616"/>
    </ligand>
</feature>
<dbReference type="Gene3D" id="3.90.650.10">
    <property type="entry name" value="PurM-like C-terminal domain"/>
    <property type="match status" value="1"/>
</dbReference>
<keyword evidence="1" id="KW-0067">ATP-binding</keyword>
<dbReference type="GO" id="GO:0005524">
    <property type="term" value="F:ATP binding"/>
    <property type="evidence" value="ECO:0007669"/>
    <property type="project" value="UniProtKB-UniRule"/>
</dbReference>
<feature type="binding site" evidence="1">
    <location>
        <position position="295"/>
    </location>
    <ligand>
        <name>substrate</name>
    </ligand>
</feature>
<dbReference type="GO" id="GO:0009030">
    <property type="term" value="F:thiamine-phosphate kinase activity"/>
    <property type="evidence" value="ECO:0007669"/>
    <property type="project" value="UniProtKB-UniRule"/>
</dbReference>
<dbReference type="CDD" id="cd02194">
    <property type="entry name" value="ThiL"/>
    <property type="match status" value="1"/>
</dbReference>
<dbReference type="SUPFAM" id="SSF56042">
    <property type="entry name" value="PurM C-terminal domain-like"/>
    <property type="match status" value="1"/>
</dbReference>
<evidence type="ECO:0000259" key="2">
    <source>
        <dbReference type="Pfam" id="PF00586"/>
    </source>
</evidence>
<dbReference type="NCBIfam" id="TIGR01379">
    <property type="entry name" value="thiL"/>
    <property type="match status" value="1"/>
</dbReference>
<dbReference type="GO" id="GO:0009229">
    <property type="term" value="P:thiamine diphosphate biosynthetic process"/>
    <property type="evidence" value="ECO:0007669"/>
    <property type="project" value="UniProtKB-UniRule"/>
</dbReference>
<feature type="binding site" evidence="1">
    <location>
        <position position="38"/>
    </location>
    <ligand>
        <name>Mg(2+)</name>
        <dbReference type="ChEBI" id="CHEBI:18420"/>
        <label>1</label>
    </ligand>
</feature>
<dbReference type="InterPro" id="IPR036921">
    <property type="entry name" value="PurM-like_N_sf"/>
</dbReference>
<feature type="binding site" evidence="1">
    <location>
        <position position="22"/>
    </location>
    <ligand>
        <name>Mg(2+)</name>
        <dbReference type="ChEBI" id="CHEBI:18420"/>
        <label>4</label>
    </ligand>
</feature>
<feature type="binding site" evidence="1">
    <location>
        <position position="36"/>
    </location>
    <ligand>
        <name>Mg(2+)</name>
        <dbReference type="ChEBI" id="CHEBI:18420"/>
        <label>4</label>
    </ligand>
</feature>
<dbReference type="Gene3D" id="3.30.1330.10">
    <property type="entry name" value="PurM-like, N-terminal domain"/>
    <property type="match status" value="1"/>
</dbReference>
<dbReference type="EC" id="2.7.4.16" evidence="1"/>
<dbReference type="SUPFAM" id="SSF55326">
    <property type="entry name" value="PurM N-terminal domain-like"/>
    <property type="match status" value="1"/>
</dbReference>
<evidence type="ECO:0000313" key="3">
    <source>
        <dbReference type="EMBL" id="KKQ26189.1"/>
    </source>
</evidence>
<sequence length="301" mass="33825">MNEFKLIDKIKTILKNRVIGDDTAPIIVGNKTLIVTNDILLEGQHFLDYFPIDNLGWKAISVNVSDIAASGGKPKYALISLLLPKSKTHLVKKIYRSIDKACRYYHCQVIGGNITQSGKLGIDVFMIGETKKFVGRRNAKPGDFVYLTGPIGNSKAGLELLMMKKNHYEVFEKKLIERHLKPTININSSEISQNSTASVDISDGLSSDIFHIANMSNVRIDINSNKIPTTKELKMFGKKYKKNSFDYGLIGGEDYQILFTSRKKLKENRNLYLIGKVNPGKNVYLDGKKIKNKSFDHFSSS</sequence>
<comment type="similarity">
    <text evidence="1">Belongs to the thiamine-monophosphate kinase family.</text>
</comment>
<feature type="domain" description="PurM-like N-terminal" evidence="2">
    <location>
        <begin position="20"/>
        <end position="129"/>
    </location>
</feature>
<dbReference type="HAMAP" id="MF_02128">
    <property type="entry name" value="TMP_kinase"/>
    <property type="match status" value="1"/>
</dbReference>
<feature type="binding site" evidence="1">
    <location>
        <position position="66"/>
    </location>
    <ligand>
        <name>Mg(2+)</name>
        <dbReference type="ChEBI" id="CHEBI:18420"/>
        <label>2</label>
    </ligand>
</feature>
<comment type="catalytic activity">
    <reaction evidence="1">
        <text>thiamine phosphate + ATP = thiamine diphosphate + ADP</text>
        <dbReference type="Rhea" id="RHEA:15913"/>
        <dbReference type="ChEBI" id="CHEBI:30616"/>
        <dbReference type="ChEBI" id="CHEBI:37575"/>
        <dbReference type="ChEBI" id="CHEBI:58937"/>
        <dbReference type="ChEBI" id="CHEBI:456216"/>
        <dbReference type="EC" id="2.7.4.16"/>
    </reaction>
</comment>
<dbReference type="InterPro" id="IPR016188">
    <property type="entry name" value="PurM-like_N"/>
</dbReference>
<dbReference type="GO" id="GO:0000287">
    <property type="term" value="F:magnesium ion binding"/>
    <property type="evidence" value="ECO:0007669"/>
    <property type="project" value="UniProtKB-UniRule"/>
</dbReference>
<keyword evidence="1" id="KW-0460">Magnesium</keyword>
<gene>
    <name evidence="1" type="primary">thiL</name>
    <name evidence="3" type="ORF">US40_C0003G0041</name>
</gene>
<dbReference type="PATRIC" id="fig|1618486.3.peg.311"/>
<dbReference type="UniPathway" id="UPA00060">
    <property type="reaction ID" value="UER00142"/>
</dbReference>
<name>A0A0G0IPW5_9BACT</name>
<accession>A0A0G0IPW5</accession>
<feature type="binding site" evidence="1">
    <location>
        <position position="203"/>
    </location>
    <ligand>
        <name>Mg(2+)</name>
        <dbReference type="ChEBI" id="CHEBI:18420"/>
        <label>5</label>
    </ligand>
</feature>
<dbReference type="EMBL" id="LBSV01000003">
    <property type="protein sequence ID" value="KKQ26189.1"/>
    <property type="molecule type" value="Genomic_DNA"/>
</dbReference>
<dbReference type="InterPro" id="IPR036676">
    <property type="entry name" value="PurM-like_C_sf"/>
</dbReference>
<evidence type="ECO:0000313" key="4">
    <source>
        <dbReference type="Proteomes" id="UP000034917"/>
    </source>
</evidence>
<dbReference type="GO" id="GO:0009228">
    <property type="term" value="P:thiamine biosynthetic process"/>
    <property type="evidence" value="ECO:0007669"/>
    <property type="project" value="UniProtKB-KW"/>
</dbReference>
<feature type="binding site" evidence="1">
    <location>
        <position position="38"/>
    </location>
    <ligand>
        <name>Mg(2+)</name>
        <dbReference type="ChEBI" id="CHEBI:18420"/>
        <label>2</label>
    </ligand>
</feature>
<comment type="pathway">
    <text evidence="1">Cofactor biosynthesis; thiamine diphosphate biosynthesis; thiamine diphosphate from thiamine phosphate: step 1/1.</text>
</comment>
<dbReference type="PANTHER" id="PTHR30270">
    <property type="entry name" value="THIAMINE-MONOPHOSPHATE KINASE"/>
    <property type="match status" value="1"/>
</dbReference>
<keyword evidence="1" id="KW-0479">Metal-binding</keyword>
<keyword evidence="1" id="KW-0808">Transferase</keyword>
<feature type="binding site" evidence="1">
    <location>
        <position position="200"/>
    </location>
    <ligand>
        <name>Mg(2+)</name>
        <dbReference type="ChEBI" id="CHEBI:18420"/>
        <label>3</label>
    </ligand>
</feature>
<feature type="binding site" evidence="1">
    <location>
        <position position="66"/>
    </location>
    <ligand>
        <name>Mg(2+)</name>
        <dbReference type="ChEBI" id="CHEBI:18420"/>
        <label>4</label>
    </ligand>
</feature>
<feature type="binding site" evidence="1">
    <location>
        <position position="113"/>
    </location>
    <ligand>
        <name>Mg(2+)</name>
        <dbReference type="ChEBI" id="CHEBI:18420"/>
        <label>1</label>
    </ligand>
</feature>
<proteinExistence type="inferred from homology"/>
<organism evidence="3 4">
    <name type="scientific">Candidatus Roizmanbacteria bacterium GW2011_GWC2_37_13</name>
    <dbReference type="NCBI Taxonomy" id="1618486"/>
    <lineage>
        <taxon>Bacteria</taxon>
        <taxon>Candidatus Roizmaniibacteriota</taxon>
    </lineage>
</organism>
<comment type="function">
    <text evidence="1">Catalyzes the ATP-dependent phosphorylation of thiamine-monophosphate (TMP) to form thiamine-pyrophosphate (TPP), the active form of vitamin B1.</text>
</comment>
<comment type="miscellaneous">
    <text evidence="1">Reaction mechanism of ThiL seems to utilize a direct, inline transfer of the gamma-phosphate of ATP to TMP rather than a phosphorylated enzyme intermediate.</text>
</comment>
<dbReference type="PIRSF" id="PIRSF005303">
    <property type="entry name" value="Thiam_monoph_kin"/>
    <property type="match status" value="1"/>
</dbReference>
<feature type="binding site" evidence="1">
    <location>
        <position position="45"/>
    </location>
    <ligand>
        <name>substrate</name>
    </ligand>
</feature>
<dbReference type="PANTHER" id="PTHR30270:SF0">
    <property type="entry name" value="THIAMINE-MONOPHOSPHATE KINASE"/>
    <property type="match status" value="1"/>
</dbReference>
<comment type="caution">
    <text evidence="3">The sequence shown here is derived from an EMBL/GenBank/DDBJ whole genome shotgun (WGS) entry which is preliminary data.</text>
</comment>
<feature type="binding site" evidence="1">
    <location>
        <position position="253"/>
    </location>
    <ligand>
        <name>substrate</name>
    </ligand>
</feature>
<dbReference type="InterPro" id="IPR006283">
    <property type="entry name" value="ThiL-like"/>
</dbReference>
<dbReference type="AlphaFoldDB" id="A0A0G0IPW5"/>
<feature type="binding site" evidence="1">
    <location>
        <position position="95"/>
    </location>
    <ligand>
        <name>ATP</name>
        <dbReference type="ChEBI" id="CHEBI:30616"/>
    </ligand>
</feature>
<comment type="caution">
    <text evidence="1">Lacks conserved residue(s) required for the propagation of feature annotation.</text>
</comment>
<dbReference type="Proteomes" id="UP000034917">
    <property type="component" value="Unassembled WGS sequence"/>
</dbReference>
<keyword evidence="1 3" id="KW-0418">Kinase</keyword>
<keyword evidence="1" id="KW-0547">Nucleotide-binding</keyword>
<feature type="binding site" evidence="1">
    <location>
        <position position="66"/>
    </location>
    <ligand>
        <name>Mg(2+)</name>
        <dbReference type="ChEBI" id="CHEBI:18420"/>
        <label>3</label>
    </ligand>
</feature>
<feature type="binding site" evidence="1">
    <location>
        <position position="202"/>
    </location>
    <ligand>
        <name>ATP</name>
        <dbReference type="ChEBI" id="CHEBI:30616"/>
    </ligand>
</feature>
<dbReference type="Pfam" id="PF00586">
    <property type="entry name" value="AIRS"/>
    <property type="match status" value="1"/>
</dbReference>
<feature type="binding site" evidence="1">
    <location>
        <position position="22"/>
    </location>
    <ligand>
        <name>Mg(2+)</name>
        <dbReference type="ChEBI" id="CHEBI:18420"/>
        <label>3</label>
    </ligand>
</feature>
<keyword evidence="1" id="KW-0784">Thiamine biosynthesis</keyword>
<feature type="binding site" evidence="1">
    <location>
        <begin position="112"/>
        <end position="113"/>
    </location>
    <ligand>
        <name>ATP</name>
        <dbReference type="ChEBI" id="CHEBI:30616"/>
    </ligand>
</feature>
<evidence type="ECO:0000256" key="1">
    <source>
        <dbReference type="HAMAP-Rule" id="MF_02128"/>
    </source>
</evidence>
<protein>
    <recommendedName>
        <fullName evidence="1">Thiamine-monophosphate kinase</fullName>
        <shortName evidence="1">TMP kinase</shortName>
        <shortName evidence="1">Thiamine-phosphate kinase</shortName>
        <ecNumber evidence="1">2.7.4.16</ecNumber>
    </recommendedName>
</protein>
<reference evidence="3 4" key="1">
    <citation type="journal article" date="2015" name="Nature">
        <title>rRNA introns, odd ribosomes, and small enigmatic genomes across a large radiation of phyla.</title>
        <authorList>
            <person name="Brown C.T."/>
            <person name="Hug L.A."/>
            <person name="Thomas B.C."/>
            <person name="Sharon I."/>
            <person name="Castelle C.J."/>
            <person name="Singh A."/>
            <person name="Wilkins M.J."/>
            <person name="Williams K.H."/>
            <person name="Banfield J.F."/>
        </authorList>
    </citation>
    <scope>NUCLEOTIDE SEQUENCE [LARGE SCALE GENOMIC DNA]</scope>
</reference>